<evidence type="ECO:0000256" key="1">
    <source>
        <dbReference type="ARBA" id="ARBA00005706"/>
    </source>
</evidence>
<comment type="similarity">
    <text evidence="1">Belongs to the flavin-dependent halogenase family.</text>
</comment>
<dbReference type="EMBL" id="JAWWNJ010000010">
    <property type="protein sequence ID" value="KAK7046198.1"/>
    <property type="molecule type" value="Genomic_DNA"/>
</dbReference>
<name>A0AAW0D5S1_9AGAR</name>
<dbReference type="InterPro" id="IPR036188">
    <property type="entry name" value="FAD/NAD-bd_sf"/>
</dbReference>
<dbReference type="Gene3D" id="3.50.50.60">
    <property type="entry name" value="FAD/NAD(P)-binding domain"/>
    <property type="match status" value="1"/>
</dbReference>
<protein>
    <recommendedName>
        <fullName evidence="7">Halogenase</fullName>
    </recommendedName>
</protein>
<evidence type="ECO:0000256" key="4">
    <source>
        <dbReference type="ARBA" id="ARBA00049364"/>
    </source>
</evidence>
<evidence type="ECO:0000256" key="2">
    <source>
        <dbReference type="ARBA" id="ARBA00023002"/>
    </source>
</evidence>
<sequence>MSNSSTTPPSSTQILVIGGGPAGSYSAAVLAREGFQVTVFEKDIFPRYHIGETMLSSFRLFLKYIGAHEAVEEFGFAAKVGAAVKLNQRKREGYTDFTHGGEHPERGAFNVTRADLDDILLKHAGKCGASIHEGVRVTDIIFSPDHPGQPIAADWKSEQGSGRISFSYLVDGSGRAGIMSTRYLKNRKFTQNPVLKNLATWGYWEGTNMYGKGTRRENSPWFEALTDETGWAWFIPLAHKTSVGVVITEPEARAKKAAAADAKEYYLGQLALAPGTMKLIGDGKFVSDTKSAADYSYSAGEYAGPNFRIVGDAGGQFRIDPVFSSGVHLAFTGALSAATTIAASIRKHCTEEEASALHSKKVSVSYTRFLLVVLGVYKQIHHQESTMLSEVDEDNFDRAFDFIRPVIQGDDTDTAKMAAIQKTVDFVGSGFGVLQGGDPQHEGLSERFDQLLAENGPAVPNKDYMKPDLLAKASGADEESQDILQRINARKALTGMFNWNFEGESLNGFDVVLDRGSLGLQRVTVR</sequence>
<keyword evidence="3" id="KW-0503">Monooxygenase</keyword>
<dbReference type="GO" id="GO:0140907">
    <property type="term" value="F:flavin-dependent halogenase activity"/>
    <property type="evidence" value="ECO:0007669"/>
    <property type="project" value="UniProtKB-ARBA"/>
</dbReference>
<evidence type="ECO:0000313" key="6">
    <source>
        <dbReference type="Proteomes" id="UP001362999"/>
    </source>
</evidence>
<keyword evidence="6" id="KW-1185">Reference proteome</keyword>
<comment type="catalytic activity">
    <reaction evidence="4">
        <text>melleolide F + FADH2 + chloride + O2 = 6'-chloromelleolide F + FAD + 2 H2O + H(+)</text>
        <dbReference type="Rhea" id="RHEA:67160"/>
        <dbReference type="ChEBI" id="CHEBI:15377"/>
        <dbReference type="ChEBI" id="CHEBI:15378"/>
        <dbReference type="ChEBI" id="CHEBI:15379"/>
        <dbReference type="ChEBI" id="CHEBI:17996"/>
        <dbReference type="ChEBI" id="CHEBI:57692"/>
        <dbReference type="ChEBI" id="CHEBI:58307"/>
        <dbReference type="ChEBI" id="CHEBI:167712"/>
        <dbReference type="ChEBI" id="CHEBI:167713"/>
    </reaction>
    <physiologicalReaction direction="left-to-right" evidence="4">
        <dbReference type="Rhea" id="RHEA:67161"/>
    </physiologicalReaction>
</comment>
<comment type="caution">
    <text evidence="5">The sequence shown here is derived from an EMBL/GenBank/DDBJ whole genome shotgun (WGS) entry which is preliminary data.</text>
</comment>
<evidence type="ECO:0000256" key="3">
    <source>
        <dbReference type="ARBA" id="ARBA00023033"/>
    </source>
</evidence>
<reference evidence="5 6" key="1">
    <citation type="journal article" date="2024" name="J Genomics">
        <title>Draft genome sequencing and assembly of Favolaschia claudopus CIRM-BRFM 2984 isolated from oak limbs.</title>
        <authorList>
            <person name="Navarro D."/>
            <person name="Drula E."/>
            <person name="Chaduli D."/>
            <person name="Cazenave R."/>
            <person name="Ahrendt S."/>
            <person name="Wang J."/>
            <person name="Lipzen A."/>
            <person name="Daum C."/>
            <person name="Barry K."/>
            <person name="Grigoriev I.V."/>
            <person name="Favel A."/>
            <person name="Rosso M.N."/>
            <person name="Martin F."/>
        </authorList>
    </citation>
    <scope>NUCLEOTIDE SEQUENCE [LARGE SCALE GENOMIC DNA]</scope>
    <source>
        <strain evidence="5 6">CIRM-BRFM 2984</strain>
    </source>
</reference>
<dbReference type="GO" id="GO:0044550">
    <property type="term" value="P:secondary metabolite biosynthetic process"/>
    <property type="evidence" value="ECO:0007669"/>
    <property type="project" value="UniProtKB-ARBA"/>
</dbReference>
<keyword evidence="2" id="KW-0560">Oxidoreductase</keyword>
<evidence type="ECO:0000313" key="5">
    <source>
        <dbReference type="EMBL" id="KAK7046198.1"/>
    </source>
</evidence>
<proteinExistence type="inferred from homology"/>
<evidence type="ECO:0008006" key="7">
    <source>
        <dbReference type="Google" id="ProtNLM"/>
    </source>
</evidence>
<dbReference type="Proteomes" id="UP001362999">
    <property type="component" value="Unassembled WGS sequence"/>
</dbReference>
<accession>A0AAW0D5S1</accession>
<dbReference type="InterPro" id="IPR006905">
    <property type="entry name" value="Flavin_halogenase"/>
</dbReference>
<gene>
    <name evidence="5" type="ORF">R3P38DRAFT_2873077</name>
</gene>
<organism evidence="5 6">
    <name type="scientific">Favolaschia claudopus</name>
    <dbReference type="NCBI Taxonomy" id="2862362"/>
    <lineage>
        <taxon>Eukaryota</taxon>
        <taxon>Fungi</taxon>
        <taxon>Dikarya</taxon>
        <taxon>Basidiomycota</taxon>
        <taxon>Agaricomycotina</taxon>
        <taxon>Agaricomycetes</taxon>
        <taxon>Agaricomycetidae</taxon>
        <taxon>Agaricales</taxon>
        <taxon>Marasmiineae</taxon>
        <taxon>Mycenaceae</taxon>
        <taxon>Favolaschia</taxon>
    </lineage>
</organism>
<dbReference type="AlphaFoldDB" id="A0AAW0D5S1"/>
<dbReference type="Pfam" id="PF04820">
    <property type="entry name" value="Trp_halogenase"/>
    <property type="match status" value="2"/>
</dbReference>
<dbReference type="InterPro" id="IPR050816">
    <property type="entry name" value="Flavin-dep_Halogenase_NPB"/>
</dbReference>
<dbReference type="GO" id="GO:0004497">
    <property type="term" value="F:monooxygenase activity"/>
    <property type="evidence" value="ECO:0007669"/>
    <property type="project" value="UniProtKB-KW"/>
</dbReference>
<dbReference type="SUPFAM" id="SSF51905">
    <property type="entry name" value="FAD/NAD(P)-binding domain"/>
    <property type="match status" value="1"/>
</dbReference>
<dbReference type="PANTHER" id="PTHR43747">
    <property type="entry name" value="FAD-BINDING PROTEIN"/>
    <property type="match status" value="1"/>
</dbReference>
<dbReference type="PANTHER" id="PTHR43747:SF5">
    <property type="entry name" value="FAD-BINDING DOMAIN-CONTAINING PROTEIN"/>
    <property type="match status" value="1"/>
</dbReference>